<dbReference type="EMBL" id="JUIW01000003">
    <property type="protein sequence ID" value="RYJ44506.1"/>
    <property type="molecule type" value="Genomic_DNA"/>
</dbReference>
<protein>
    <recommendedName>
        <fullName evidence="3">FCP1 homology domain-containing protein</fullName>
    </recommendedName>
</protein>
<organism evidence="1 2">
    <name type="scientific">Flavobacterium beibuense</name>
    <dbReference type="NCBI Taxonomy" id="657326"/>
    <lineage>
        <taxon>Bacteria</taxon>
        <taxon>Pseudomonadati</taxon>
        <taxon>Bacteroidota</taxon>
        <taxon>Flavobacteriia</taxon>
        <taxon>Flavobacteriales</taxon>
        <taxon>Flavobacteriaceae</taxon>
        <taxon>Flavobacterium</taxon>
    </lineage>
</organism>
<proteinExistence type="predicted"/>
<comment type="caution">
    <text evidence="1">The sequence shown here is derived from an EMBL/GenBank/DDBJ whole genome shotgun (WGS) entry which is preliminary data.</text>
</comment>
<dbReference type="OrthoDB" id="764324at2"/>
<dbReference type="RefSeq" id="WP_129750262.1">
    <property type="nucleotide sequence ID" value="NZ_JUIW01000003.1"/>
</dbReference>
<gene>
    <name evidence="1" type="ORF">NU09_1116</name>
</gene>
<dbReference type="AlphaFoldDB" id="A0A444WFF5"/>
<dbReference type="Proteomes" id="UP000289775">
    <property type="component" value="Unassembled WGS sequence"/>
</dbReference>
<evidence type="ECO:0000313" key="2">
    <source>
        <dbReference type="Proteomes" id="UP000289775"/>
    </source>
</evidence>
<accession>A0A444WFF5</accession>
<reference evidence="1 2" key="1">
    <citation type="submission" date="2014-12" db="EMBL/GenBank/DDBJ databases">
        <title>Genome sequence of Flavobacterium beibuense RSKm HC5.</title>
        <authorList>
            <person name="Kim J.F."/>
            <person name="Song J.Y."/>
            <person name="Kwak M.-J."/>
            <person name="Lee S.-W."/>
        </authorList>
    </citation>
    <scope>NUCLEOTIDE SEQUENCE [LARGE SCALE GENOMIC DNA]</scope>
    <source>
        <strain evidence="1 2">RSKm HC5</strain>
    </source>
</reference>
<evidence type="ECO:0008006" key="3">
    <source>
        <dbReference type="Google" id="ProtNLM"/>
    </source>
</evidence>
<keyword evidence="2" id="KW-1185">Reference proteome</keyword>
<name>A0A444WFF5_9FLAO</name>
<dbReference type="Pfam" id="PF18143">
    <property type="entry name" value="HAD_SAK_2"/>
    <property type="match status" value="1"/>
</dbReference>
<sequence length="151" mass="17366">MLVLLDIDGVMLHASPWKKVEMLEDGFSAFSKEAVKSLNKILEETKASIILTTSHKYLYSIKQWEEMFELRGITASITRLEETKLSSRKEEVLYWINNNPKIDNYVIIDDDKSLNGLPPEYKERLVITNSITGLTMEYADKAISILKSHQL</sequence>
<evidence type="ECO:0000313" key="1">
    <source>
        <dbReference type="EMBL" id="RYJ44506.1"/>
    </source>
</evidence>